<sequence>MARKKASSAPSRESSLPKIKSTKPGERSDRSHPGRNSQPPPHHDKNFDTHTQDTLQIKPGMQRSAPGSLARANPAKQAKNHSAEDDKIGPNNPTPTLPIVTTVLSSNSDPTPPSHGQDTPNQKQKTTGGGLDSSDLEMAGTENPTPPNDQLSWAEQVEHEEQKRTESDQNNDALEGGDSRVRAKVTHEEKHKVITETRELNPQQTGNLPANLLQPKTGLPTADRTPAEKATEKDAAPTNTEAAPQAARKSRRQAALDRRADLEALYRDPPSACPKCKGRHWLRYCPDKKVRPPNAAETPDANTAQKQQKTATPVANKRKNKLSAKAKKAKKAKKLSPNKKYTKAELEKAQRSFELANILMDGRSV</sequence>
<feature type="compositionally biased region" description="Basic and acidic residues" evidence="1">
    <location>
        <begin position="23"/>
        <end position="32"/>
    </location>
</feature>
<feature type="compositionally biased region" description="Basic and acidic residues" evidence="1">
    <location>
        <begin position="225"/>
        <end position="235"/>
    </location>
</feature>
<keyword evidence="3" id="KW-1185">Reference proteome</keyword>
<dbReference type="VEuPathDB" id="FungiDB:ACJ73_09774"/>
<protein>
    <submittedName>
        <fullName evidence="2">Uncharacterized protein</fullName>
    </submittedName>
</protein>
<dbReference type="EMBL" id="LGTZ01002977">
    <property type="protein sequence ID" value="OJD10496.1"/>
    <property type="molecule type" value="Genomic_DNA"/>
</dbReference>
<feature type="compositionally biased region" description="Basic and acidic residues" evidence="1">
    <location>
        <begin position="156"/>
        <end position="167"/>
    </location>
</feature>
<evidence type="ECO:0000313" key="3">
    <source>
        <dbReference type="Proteomes" id="UP000242791"/>
    </source>
</evidence>
<accession>A0A1J9P2A5</accession>
<organism evidence="2 3">
    <name type="scientific">Blastomyces percursus</name>
    <dbReference type="NCBI Taxonomy" id="1658174"/>
    <lineage>
        <taxon>Eukaryota</taxon>
        <taxon>Fungi</taxon>
        <taxon>Dikarya</taxon>
        <taxon>Ascomycota</taxon>
        <taxon>Pezizomycotina</taxon>
        <taxon>Eurotiomycetes</taxon>
        <taxon>Eurotiomycetidae</taxon>
        <taxon>Onygenales</taxon>
        <taxon>Ajellomycetaceae</taxon>
        <taxon>Blastomyces</taxon>
    </lineage>
</organism>
<comment type="caution">
    <text evidence="2">The sequence shown here is derived from an EMBL/GenBank/DDBJ whole genome shotgun (WGS) entry which is preliminary data.</text>
</comment>
<feature type="compositionally biased region" description="Polar residues" evidence="1">
    <location>
        <begin position="105"/>
        <end position="126"/>
    </location>
</feature>
<feature type="region of interest" description="Disordered" evidence="1">
    <location>
        <begin position="286"/>
        <end position="343"/>
    </location>
</feature>
<gene>
    <name evidence="2" type="ORF">ACJ73_09774</name>
</gene>
<name>A0A1J9P2A5_9EURO</name>
<evidence type="ECO:0000313" key="2">
    <source>
        <dbReference type="EMBL" id="OJD10496.1"/>
    </source>
</evidence>
<feature type="compositionally biased region" description="Basic residues" evidence="1">
    <location>
        <begin position="316"/>
        <end position="341"/>
    </location>
</feature>
<feature type="compositionally biased region" description="Polar residues" evidence="1">
    <location>
        <begin position="300"/>
        <end position="313"/>
    </location>
</feature>
<feature type="compositionally biased region" description="Basic and acidic residues" evidence="1">
    <location>
        <begin position="177"/>
        <end position="199"/>
    </location>
</feature>
<proteinExistence type="predicted"/>
<evidence type="ECO:0000256" key="1">
    <source>
        <dbReference type="SAM" id="MobiDB-lite"/>
    </source>
</evidence>
<dbReference type="Proteomes" id="UP000242791">
    <property type="component" value="Unassembled WGS sequence"/>
</dbReference>
<dbReference type="AlphaFoldDB" id="A0A1J9P2A5"/>
<reference evidence="2 3" key="1">
    <citation type="submission" date="2015-08" db="EMBL/GenBank/DDBJ databases">
        <title>Emmonsia species relationships and genome sequence.</title>
        <authorList>
            <person name="Cuomo C.A."/>
            <person name="Schwartz I.S."/>
            <person name="Kenyon C."/>
            <person name="De Hoog G.S."/>
            <person name="Govender N.P."/>
            <person name="Botha A."/>
            <person name="Moreno L."/>
            <person name="De Vries M."/>
            <person name="Munoz J.F."/>
            <person name="Stielow J.B."/>
        </authorList>
    </citation>
    <scope>NUCLEOTIDE SEQUENCE [LARGE SCALE GENOMIC DNA]</scope>
    <source>
        <strain evidence="2 3">EI222</strain>
    </source>
</reference>
<feature type="region of interest" description="Disordered" evidence="1">
    <location>
        <begin position="1"/>
        <end position="256"/>
    </location>
</feature>
<feature type="compositionally biased region" description="Basic and acidic residues" evidence="1">
    <location>
        <begin position="41"/>
        <end position="51"/>
    </location>
</feature>